<dbReference type="RefSeq" id="WP_214300750.1">
    <property type="nucleotide sequence ID" value="NZ_JAHDYS010000016.1"/>
</dbReference>
<comment type="caution">
    <text evidence="1">The sequence shown here is derived from an EMBL/GenBank/DDBJ whole genome shotgun (WGS) entry which is preliminary data.</text>
</comment>
<accession>A0ABS5UBL4</accession>
<reference evidence="1 2" key="1">
    <citation type="submission" date="2021-05" db="EMBL/GenBank/DDBJ databases">
        <title>The draft genome of Geobacter chapellei DSM 13688.</title>
        <authorList>
            <person name="Xu Z."/>
            <person name="Masuda Y."/>
            <person name="Itoh H."/>
            <person name="Senoo K."/>
        </authorList>
    </citation>
    <scope>NUCLEOTIDE SEQUENCE [LARGE SCALE GENOMIC DNA]</scope>
    <source>
        <strain evidence="1 2">DSM 13688</strain>
    </source>
</reference>
<gene>
    <name evidence="1" type="ORF">KJB30_14920</name>
</gene>
<protein>
    <submittedName>
        <fullName evidence="1">Uncharacterized protein</fullName>
    </submittedName>
</protein>
<dbReference type="EMBL" id="JAHDYS010000016">
    <property type="protein sequence ID" value="MBT1073084.1"/>
    <property type="molecule type" value="Genomic_DNA"/>
</dbReference>
<organism evidence="1 2">
    <name type="scientific">Pelotalea chapellei</name>
    <dbReference type="NCBI Taxonomy" id="44671"/>
    <lineage>
        <taxon>Bacteria</taxon>
        <taxon>Pseudomonadati</taxon>
        <taxon>Thermodesulfobacteriota</taxon>
        <taxon>Desulfuromonadia</taxon>
        <taxon>Geobacterales</taxon>
        <taxon>Geobacteraceae</taxon>
        <taxon>Pelotalea</taxon>
    </lineage>
</organism>
<sequence>MIRFVGVLLIVLIAIVPAYGADVAVRARKLKKPVQIAYVKKIAHNKWEMRYGSPSNPNEFVYHFDGDKRIYINEFCEFQFIWK</sequence>
<keyword evidence="2" id="KW-1185">Reference proteome</keyword>
<evidence type="ECO:0000313" key="2">
    <source>
        <dbReference type="Proteomes" id="UP000784128"/>
    </source>
</evidence>
<dbReference type="Proteomes" id="UP000784128">
    <property type="component" value="Unassembled WGS sequence"/>
</dbReference>
<proteinExistence type="predicted"/>
<evidence type="ECO:0000313" key="1">
    <source>
        <dbReference type="EMBL" id="MBT1073084.1"/>
    </source>
</evidence>
<name>A0ABS5UBL4_9BACT</name>